<sequence>MTMKPLLLATSISVLSAGLAGYSMTPAFAYTPPTPPEGGAPASASVKAPASAAEPAAEKKSAEDLIKVCDDALLTMRYVTSARLAIFNGLPEKARTFADAARARADAAVKDADAYVLDAKEPKAEDMYVPFDAGLVVAEDFTVTPEKMKHITKANKHLHKGETQAALDALKQGAVDVAVTTKLIPVKFAQVHVDDATKLLEEGKYYEANLALKAVEDAMVIESYKIGDVPQRKAKS</sequence>
<dbReference type="Gene3D" id="6.10.250.2140">
    <property type="match status" value="1"/>
</dbReference>
<reference evidence="2 3" key="1">
    <citation type="submission" date="2011-09" db="EMBL/GenBank/DDBJ databases">
        <title>Complete sequence of chromosome of Thioflavicoccus mobilis 8321.</title>
        <authorList>
            <consortium name="US DOE Joint Genome Institute"/>
            <person name="Lucas S."/>
            <person name="Han J."/>
            <person name="Lapidus A."/>
            <person name="Cheng J.-F."/>
            <person name="Goodwin L."/>
            <person name="Pitluck S."/>
            <person name="Peters L."/>
            <person name="Ovchinnikova G."/>
            <person name="Lu M."/>
            <person name="Detter J.C."/>
            <person name="Han C."/>
            <person name="Tapia R."/>
            <person name="Land M."/>
            <person name="Hauser L."/>
            <person name="Kyrpides N."/>
            <person name="Ivanova N."/>
            <person name="Pagani I."/>
            <person name="Vogl K."/>
            <person name="Liu Z."/>
            <person name="Imhoff J."/>
            <person name="Thiel V."/>
            <person name="Frigaard N.-U."/>
            <person name="Bryant D."/>
            <person name="Woyke T."/>
        </authorList>
    </citation>
    <scope>NUCLEOTIDE SEQUENCE [LARGE SCALE GENOMIC DNA]</scope>
    <source>
        <strain evidence="2 3">8321</strain>
    </source>
</reference>
<dbReference type="InterPro" id="IPR021236">
    <property type="entry name" value="Uncharacterised_YfdX"/>
</dbReference>
<dbReference type="Proteomes" id="UP000010816">
    <property type="component" value="Chromosome"/>
</dbReference>
<evidence type="ECO:0000256" key="1">
    <source>
        <dbReference type="SAM" id="SignalP"/>
    </source>
</evidence>
<evidence type="ECO:0000313" key="3">
    <source>
        <dbReference type="Proteomes" id="UP000010816"/>
    </source>
</evidence>
<dbReference type="KEGG" id="tmb:Thimo_3559"/>
<evidence type="ECO:0000313" key="2">
    <source>
        <dbReference type="EMBL" id="AGA92216.1"/>
    </source>
</evidence>
<protein>
    <submittedName>
        <fullName evidence="2">Reverse gyrase</fullName>
    </submittedName>
</protein>
<proteinExistence type="predicted"/>
<name>L0H1U9_9GAMM</name>
<dbReference type="HOGENOM" id="CLU_091661_1_0_6"/>
<organism evidence="2 3">
    <name type="scientific">Thioflavicoccus mobilis 8321</name>
    <dbReference type="NCBI Taxonomy" id="765912"/>
    <lineage>
        <taxon>Bacteria</taxon>
        <taxon>Pseudomonadati</taxon>
        <taxon>Pseudomonadota</taxon>
        <taxon>Gammaproteobacteria</taxon>
        <taxon>Chromatiales</taxon>
        <taxon>Chromatiaceae</taxon>
        <taxon>Thioflavicoccus</taxon>
    </lineage>
</organism>
<accession>L0H1U9</accession>
<keyword evidence="1" id="KW-0732">Signal</keyword>
<dbReference type="AlphaFoldDB" id="L0H1U9"/>
<feature type="signal peptide" evidence="1">
    <location>
        <begin position="1"/>
        <end position="29"/>
    </location>
</feature>
<keyword evidence="3" id="KW-1185">Reference proteome</keyword>
<dbReference type="RefSeq" id="WP_015282341.1">
    <property type="nucleotide sequence ID" value="NC_019940.1"/>
</dbReference>
<dbReference type="STRING" id="765912.Thimo_3559"/>
<gene>
    <name evidence="2" type="ORF">Thimo_3559</name>
</gene>
<dbReference type="Pfam" id="PF10938">
    <property type="entry name" value="YfdX"/>
    <property type="match status" value="1"/>
</dbReference>
<dbReference type="OrthoDB" id="6506866at2"/>
<feature type="chain" id="PRO_5003943259" evidence="1">
    <location>
        <begin position="30"/>
        <end position="236"/>
    </location>
</feature>
<dbReference type="EMBL" id="CP003051">
    <property type="protein sequence ID" value="AGA92216.1"/>
    <property type="molecule type" value="Genomic_DNA"/>
</dbReference>
<dbReference type="Gene3D" id="1.20.120.1940">
    <property type="entry name" value="YfdX protein domain"/>
    <property type="match status" value="1"/>
</dbReference>
<dbReference type="eggNOG" id="ENOG502Z95M">
    <property type="taxonomic scope" value="Bacteria"/>
</dbReference>